<sequence length="689" mass="77005">MKRFLTLLTIVATLGMFGQCPVKSQTTIPENEKNALIDFYNQCDGKNWTNSHKWDLSQDPSKWNGVVIKDGHVIELDLWFSGVKGQLPQSLSTLKELTKLELSCNSISGNLPEGIFVLPKLNYLNLSMQNIGGQKTLTSSLPKNINLPSCECFYLNDNALSGRLPENVTLPKVQWILLNNNNLKGQIPATWSNFPNLILYALYDNEFEGDINFDFSKMPLLREFLLGGSKKGNKGLTGTLDKSIYKLNLIQLEIQNTGIGGHLEEEIGNWQHMSRLLLYGSKFSGKLPQSLGDMLDLEILNIAGGNQFEGPLPNLSKLRKLRRLIISGNPIGGKIPSFLSQMKSLIELRMGSCNLEGNLPAEIAPDNGDNQDQTQGLDNCFELDFSDNNLEGTIPESWGNFQNLSTLNLRGNKLSGNPIATVMKIPSIGILLLNDNQFNGELSTLLEEDLPSLGNCNISNNHFYGPLVTQRYTYNGADEPFNKFYPAKLVITGNDFNFKSFENVGLNNMEDNNYEVVYDSMNPYGQELQVEIKEGDKQLELNAITDEPIDINDGDKIIPNQYQWYLDEKPIKGATNKTYSIQCDNNPATGIYHCKVKNKIAPNLTLQSKPIIVTSKLSAVKINNDSKWICNGKTIKYSEASEIYLYNMNGDKIMHAIGEELEYDNLSANNYIAIAIINDTKTATKLYLK</sequence>
<dbReference type="InterPro" id="IPR013783">
    <property type="entry name" value="Ig-like_fold"/>
</dbReference>
<dbReference type="SUPFAM" id="SSF52047">
    <property type="entry name" value="RNI-like"/>
    <property type="match status" value="2"/>
</dbReference>
<keyword evidence="5" id="KW-0378">Hydrolase</keyword>
<protein>
    <recommendedName>
        <fullName evidence="8">Ig-like domain-containing protein</fullName>
    </recommendedName>
</protein>
<keyword evidence="5" id="KW-0788">Thiol protease</keyword>
<dbReference type="RefSeq" id="WP_380079416.1">
    <property type="nucleotide sequence ID" value="NZ_JBHSGO010000197.1"/>
</dbReference>
<keyword evidence="7" id="KW-1185">Reference proteome</keyword>
<comment type="similarity">
    <text evidence="2">Belongs to the peptidase C25 family.</text>
</comment>
<reference evidence="7" key="1">
    <citation type="journal article" date="2019" name="Int. J. Syst. Evol. Microbiol.">
        <title>The Global Catalogue of Microorganisms (GCM) 10K type strain sequencing project: providing services to taxonomists for standard genome sequencing and annotation.</title>
        <authorList>
            <consortium name="The Broad Institute Genomics Platform"/>
            <consortium name="The Broad Institute Genome Sequencing Center for Infectious Disease"/>
            <person name="Wu L."/>
            <person name="Ma J."/>
        </authorList>
    </citation>
    <scope>NUCLEOTIDE SEQUENCE [LARGE SCALE GENOMIC DNA]</scope>
    <source>
        <strain evidence="7">CGMCC 4.7357</strain>
    </source>
</reference>
<evidence type="ECO:0008006" key="8">
    <source>
        <dbReference type="Google" id="ProtNLM"/>
    </source>
</evidence>
<evidence type="ECO:0000313" key="6">
    <source>
        <dbReference type="EMBL" id="MFC4666391.1"/>
    </source>
</evidence>
<gene>
    <name evidence="6" type="ORF">ACFO3G_07255</name>
</gene>
<dbReference type="Proteomes" id="UP001596020">
    <property type="component" value="Unassembled WGS sequence"/>
</dbReference>
<dbReference type="InterPro" id="IPR001611">
    <property type="entry name" value="Leu-rich_rpt"/>
</dbReference>
<evidence type="ECO:0000256" key="4">
    <source>
        <dbReference type="ARBA" id="ARBA00022729"/>
    </source>
</evidence>
<evidence type="ECO:0000256" key="1">
    <source>
        <dbReference type="ARBA" id="ARBA00004167"/>
    </source>
</evidence>
<evidence type="ECO:0000256" key="2">
    <source>
        <dbReference type="ARBA" id="ARBA00006067"/>
    </source>
</evidence>
<organism evidence="6 7">
    <name type="scientific">Falsiporphyromonas endometrii</name>
    <dbReference type="NCBI Taxonomy" id="1387297"/>
    <lineage>
        <taxon>Bacteria</taxon>
        <taxon>Pseudomonadati</taxon>
        <taxon>Bacteroidota</taxon>
        <taxon>Bacteroidia</taxon>
        <taxon>Bacteroidales</taxon>
        <taxon>Porphyromonadaceae</taxon>
        <taxon>Falsiporphyromonas</taxon>
    </lineage>
</organism>
<comment type="caution">
    <text evidence="6">The sequence shown here is derived from an EMBL/GenBank/DDBJ whole genome shotgun (WGS) entry which is preliminary data.</text>
</comment>
<dbReference type="PANTHER" id="PTHR48053">
    <property type="entry name" value="LEUCINE RICH REPEAT FAMILY PROTEIN, EXPRESSED"/>
    <property type="match status" value="1"/>
</dbReference>
<dbReference type="Gene3D" id="3.80.10.10">
    <property type="entry name" value="Ribonuclease Inhibitor"/>
    <property type="match status" value="4"/>
</dbReference>
<keyword evidence="3" id="KW-0645">Protease</keyword>
<evidence type="ECO:0000256" key="3">
    <source>
        <dbReference type="ARBA" id="ARBA00022670"/>
    </source>
</evidence>
<name>A0ABV9K9S0_9PORP</name>
<evidence type="ECO:0000313" key="7">
    <source>
        <dbReference type="Proteomes" id="UP001596020"/>
    </source>
</evidence>
<dbReference type="Gene3D" id="2.60.40.10">
    <property type="entry name" value="Immunoglobulins"/>
    <property type="match status" value="1"/>
</dbReference>
<dbReference type="PANTHER" id="PTHR48053:SF71">
    <property type="entry name" value="LEUCINE RICH REPEAT FAMILY PROTEIN, EXPRESSED"/>
    <property type="match status" value="1"/>
</dbReference>
<proteinExistence type="inferred from homology"/>
<accession>A0ABV9K9S0</accession>
<keyword evidence="4" id="KW-0732">Signal</keyword>
<dbReference type="InterPro" id="IPR051716">
    <property type="entry name" value="Plant_RL_S/T_kinase"/>
</dbReference>
<dbReference type="Pfam" id="PF00560">
    <property type="entry name" value="LRR_1"/>
    <property type="match status" value="3"/>
</dbReference>
<dbReference type="EMBL" id="JBHSGO010000197">
    <property type="protein sequence ID" value="MFC4666391.1"/>
    <property type="molecule type" value="Genomic_DNA"/>
</dbReference>
<comment type="subcellular location">
    <subcellularLocation>
        <location evidence="1">Membrane</location>
        <topology evidence="1">Single-pass membrane protein</topology>
    </subcellularLocation>
</comment>
<dbReference type="InterPro" id="IPR032675">
    <property type="entry name" value="LRR_dom_sf"/>
</dbReference>
<evidence type="ECO:0000256" key="5">
    <source>
        <dbReference type="ARBA" id="ARBA00022807"/>
    </source>
</evidence>